<dbReference type="PANTHER" id="PTHR48493:SF1">
    <property type="entry name" value="UBIQUITIN-LIKE DOMAIN-CONTAINING CTD PHOSPHATASE 1"/>
    <property type="match status" value="1"/>
</dbReference>
<dbReference type="Pfam" id="PF03031">
    <property type="entry name" value="NIF"/>
    <property type="match status" value="1"/>
</dbReference>
<dbReference type="InterPro" id="IPR004274">
    <property type="entry name" value="FCP1_dom"/>
</dbReference>
<proteinExistence type="predicted"/>
<dbReference type="Gene3D" id="3.40.50.1000">
    <property type="entry name" value="HAD superfamily/HAD-like"/>
    <property type="match status" value="1"/>
</dbReference>
<reference evidence="3" key="1">
    <citation type="journal article" date="2014" name="Front. Microbiol.">
        <title>High frequency of phylogenetically diverse reductive dehalogenase-homologous genes in deep subseafloor sedimentary metagenomes.</title>
        <authorList>
            <person name="Kawai M."/>
            <person name="Futagami T."/>
            <person name="Toyoda A."/>
            <person name="Takaki Y."/>
            <person name="Nishi S."/>
            <person name="Hori S."/>
            <person name="Arai W."/>
            <person name="Tsubouchi T."/>
            <person name="Morono Y."/>
            <person name="Uchiyama I."/>
            <person name="Ito T."/>
            <person name="Fujiyama A."/>
            <person name="Inagaki F."/>
            <person name="Takami H."/>
        </authorList>
    </citation>
    <scope>NUCLEOTIDE SEQUENCE</scope>
    <source>
        <strain evidence="3">Expedition CK06-06</strain>
    </source>
</reference>
<dbReference type="EMBL" id="BART01013433">
    <property type="protein sequence ID" value="GAG77052.1"/>
    <property type="molecule type" value="Genomic_DNA"/>
</dbReference>
<evidence type="ECO:0000313" key="3">
    <source>
        <dbReference type="EMBL" id="GAG77052.1"/>
    </source>
</evidence>
<dbReference type="GO" id="GO:0090364">
    <property type="term" value="P:regulation of proteasome assembly"/>
    <property type="evidence" value="ECO:0007669"/>
    <property type="project" value="InterPro"/>
</dbReference>
<sequence length="113" mass="12734">MKPLQIIWNKFPHFWGPHNTVHLDDLSRNFALNPGNGLKVTAFYRKKKSGKNDIELVGLASYLEKLAMEVKDFTTVNLKYWQDVLSGKKKLLSTGAGGNDNEQGTARNEDENA</sequence>
<feature type="domain" description="FCP1 homology" evidence="2">
    <location>
        <begin position="1"/>
        <end position="66"/>
    </location>
</feature>
<dbReference type="InterPro" id="IPR051658">
    <property type="entry name" value="UBLCP1"/>
</dbReference>
<gene>
    <name evidence="3" type="ORF">S01H4_27467</name>
</gene>
<organism evidence="3">
    <name type="scientific">marine sediment metagenome</name>
    <dbReference type="NCBI Taxonomy" id="412755"/>
    <lineage>
        <taxon>unclassified sequences</taxon>
        <taxon>metagenomes</taxon>
        <taxon>ecological metagenomes</taxon>
    </lineage>
</organism>
<evidence type="ECO:0000259" key="2">
    <source>
        <dbReference type="PROSITE" id="PS50969"/>
    </source>
</evidence>
<dbReference type="AlphaFoldDB" id="X1B6Z6"/>
<feature type="region of interest" description="Disordered" evidence="1">
    <location>
        <begin position="91"/>
        <end position="113"/>
    </location>
</feature>
<dbReference type="PROSITE" id="PS50969">
    <property type="entry name" value="FCP1"/>
    <property type="match status" value="1"/>
</dbReference>
<name>X1B6Z6_9ZZZZ</name>
<dbReference type="PANTHER" id="PTHR48493">
    <property type="entry name" value="UBIQUITIN-LIKE DOMAIN-CONTAINING CTD PHOSPHATASE 1"/>
    <property type="match status" value="1"/>
</dbReference>
<dbReference type="InterPro" id="IPR036412">
    <property type="entry name" value="HAD-like_sf"/>
</dbReference>
<dbReference type="InterPro" id="IPR023214">
    <property type="entry name" value="HAD_sf"/>
</dbReference>
<dbReference type="SUPFAM" id="SSF56784">
    <property type="entry name" value="HAD-like"/>
    <property type="match status" value="1"/>
</dbReference>
<protein>
    <recommendedName>
        <fullName evidence="2">FCP1 homology domain-containing protein</fullName>
    </recommendedName>
</protein>
<accession>X1B6Z6</accession>
<comment type="caution">
    <text evidence="3">The sequence shown here is derived from an EMBL/GenBank/DDBJ whole genome shotgun (WGS) entry which is preliminary data.</text>
</comment>
<evidence type="ECO:0000256" key="1">
    <source>
        <dbReference type="SAM" id="MobiDB-lite"/>
    </source>
</evidence>